<gene>
    <name evidence="1" type="ORF">P6N53_12725</name>
</gene>
<dbReference type="Proteomes" id="UP001172911">
    <property type="component" value="Unassembled WGS sequence"/>
</dbReference>
<dbReference type="EMBL" id="JARPTC010000019">
    <property type="protein sequence ID" value="MDO7788089.1"/>
    <property type="molecule type" value="Genomic_DNA"/>
</dbReference>
<dbReference type="Pfam" id="PF09719">
    <property type="entry name" value="C_GCAxxG_C_C"/>
    <property type="match status" value="1"/>
</dbReference>
<evidence type="ECO:0000313" key="2">
    <source>
        <dbReference type="Proteomes" id="UP001172911"/>
    </source>
</evidence>
<dbReference type="AlphaFoldDB" id="A0AAW7ZE97"/>
<sequence>MSKVEKAVSCFEQGFLCSQAVLSTFSTDLGLDKETALKVSGAFGGGMARMGEVCGAVTGAYMVIGLKYSSTRAEDSGFREKTYQLVKLFNDDFSSRNGSIKCKELLGCDISTSEGLQRARDQKLFSSVCPNLIRDAANLLEKIL</sequence>
<evidence type="ECO:0000313" key="1">
    <source>
        <dbReference type="EMBL" id="MDO7788089.1"/>
    </source>
</evidence>
<organism evidence="1 2">
    <name type="scientific">Desulforamulus aquiferis</name>
    <dbReference type="NCBI Taxonomy" id="1397668"/>
    <lineage>
        <taxon>Bacteria</taxon>
        <taxon>Bacillati</taxon>
        <taxon>Bacillota</taxon>
        <taxon>Clostridia</taxon>
        <taxon>Eubacteriales</taxon>
        <taxon>Peptococcaceae</taxon>
        <taxon>Desulforamulus</taxon>
    </lineage>
</organism>
<protein>
    <submittedName>
        <fullName evidence="1">C-GCAxxG-C-C family protein</fullName>
    </submittedName>
</protein>
<proteinExistence type="predicted"/>
<reference evidence="1" key="2">
    <citation type="submission" date="2023-03" db="EMBL/GenBank/DDBJ databases">
        <authorList>
            <person name="Zhang Z."/>
        </authorList>
    </citation>
    <scope>NUCLEOTIDE SEQUENCE</scope>
    <source>
        <strain evidence="1">DSA</strain>
    </source>
</reference>
<accession>A0AAW7ZE97</accession>
<comment type="caution">
    <text evidence="1">The sequence shown here is derived from an EMBL/GenBank/DDBJ whole genome shotgun (WGS) entry which is preliminary data.</text>
</comment>
<keyword evidence="2" id="KW-1185">Reference proteome</keyword>
<name>A0AAW7ZE97_9FIRM</name>
<reference evidence="1" key="1">
    <citation type="journal article" date="2023" name="J. Hazard. Mater.">
        <title>Anaerobic biodegradation of pyrene and benzo[a]pyrene by a new sulfate-reducing Desulforamulus aquiferis strain DSA.</title>
        <authorList>
            <person name="Zhang Z."/>
            <person name="Sun J."/>
            <person name="Gong X."/>
            <person name="Wang C."/>
            <person name="Wang H."/>
        </authorList>
    </citation>
    <scope>NUCLEOTIDE SEQUENCE</scope>
    <source>
        <strain evidence="1">DSA</strain>
    </source>
</reference>
<dbReference type="InterPro" id="IPR010181">
    <property type="entry name" value="CGCAxxGCC_motif"/>
</dbReference>
<dbReference type="NCBIfam" id="TIGR01909">
    <property type="entry name" value="C_GCAxxG_C_C"/>
    <property type="match status" value="1"/>
</dbReference>
<dbReference type="RefSeq" id="WP_304543699.1">
    <property type="nucleotide sequence ID" value="NZ_JARPTC010000019.1"/>
</dbReference>